<protein>
    <submittedName>
        <fullName evidence="1">Uncharacterized protein</fullName>
    </submittedName>
</protein>
<organism evidence="1 2">
    <name type="scientific">Meloidogyne enterolobii</name>
    <name type="common">Root-knot nematode worm</name>
    <name type="synonym">Meloidogyne mayaguensis</name>
    <dbReference type="NCBI Taxonomy" id="390850"/>
    <lineage>
        <taxon>Eukaryota</taxon>
        <taxon>Metazoa</taxon>
        <taxon>Ecdysozoa</taxon>
        <taxon>Nematoda</taxon>
        <taxon>Chromadorea</taxon>
        <taxon>Rhabditida</taxon>
        <taxon>Tylenchina</taxon>
        <taxon>Tylenchomorpha</taxon>
        <taxon>Tylenchoidea</taxon>
        <taxon>Meloidogynidae</taxon>
        <taxon>Meloidogyninae</taxon>
        <taxon>Meloidogyne</taxon>
    </lineage>
</organism>
<comment type="caution">
    <text evidence="1">The sequence shown here is derived from an EMBL/GenBank/DDBJ whole genome shotgun (WGS) entry which is preliminary data.</text>
</comment>
<evidence type="ECO:0000313" key="2">
    <source>
        <dbReference type="Proteomes" id="UP001497535"/>
    </source>
</evidence>
<reference evidence="1" key="1">
    <citation type="submission" date="2023-11" db="EMBL/GenBank/DDBJ databases">
        <authorList>
            <person name="Poullet M."/>
        </authorList>
    </citation>
    <scope>NUCLEOTIDE SEQUENCE</scope>
    <source>
        <strain evidence="1">E1834</strain>
    </source>
</reference>
<gene>
    <name evidence="1" type="ORF">MENTE1834_LOCUS3564</name>
</gene>
<proteinExistence type="predicted"/>
<accession>A0ACB0XU15</accession>
<name>A0ACB0XU15_MELEN</name>
<sequence>MQAQSQQMQQLQAQMLEMMKGKKSEEPKSEEKQSTDLYCKLKTLVTEFQADIEKGVTFESWYLKNKSYFEVDAKSLEEKVKVRLLVDKLGQVEYSKMAQKLLPRELVEMDFGELVGELKKEFCDPRSKLVKRFEVIKMKCPCIEKILEFGTLVNAECEKAEMALTVEESKILVFIAGIPEEALDVRQISLRFVEKYSKSEVCTLKALMEEVRSYLANKSDAKVFADNQSKVRFEPEYSVEVNNISKTIQVNQNSRRRTST</sequence>
<keyword evidence="2" id="KW-1185">Reference proteome</keyword>
<dbReference type="Proteomes" id="UP001497535">
    <property type="component" value="Unassembled WGS sequence"/>
</dbReference>
<evidence type="ECO:0000313" key="1">
    <source>
        <dbReference type="EMBL" id="CAK5017587.1"/>
    </source>
</evidence>
<dbReference type="EMBL" id="CAVMJV010000003">
    <property type="protein sequence ID" value="CAK5017587.1"/>
    <property type="molecule type" value="Genomic_DNA"/>
</dbReference>